<proteinExistence type="predicted"/>
<protein>
    <submittedName>
        <fullName evidence="3">PPPDE domain-containing protein</fullName>
    </submittedName>
</protein>
<evidence type="ECO:0000313" key="3">
    <source>
        <dbReference type="WBParaSite" id="maker-unitig_30204-snap-gene-0.1-mRNA-1"/>
    </source>
</evidence>
<sequence length="513" mass="55538">SYEALKPNLDQTAQSKIRERAQQGLPRSDEEGGADLDSEMKVRKPPLGERRAARDEASIRRRFSSNASPPTKAACGRFGGCSGTQLCCPAARLPPTQLDWARDPAWTARLSLRWTPVRVHTLMNAGNAAGQHDSGRLCCARALRSSTTDCTCSWWTSCSRSARLMCTSSGSSAAAEHRDSGRGGARWPRAACASSRLRRSLSRRSSKIGSGLCNILLRNSSSVPRLAAAAGGILVHKVNFRPTTSTRQHERSKRRSLTIRSLPRTELPAVHQSLSCSGGEFSSSAKHCWSATLRLGALGQIRTRLAGVLDLVRDESGIEADEDTWKKLYQYYLRESSKRVQCNRRTAARCCNRMKGEARPAPEGIRVSAAAPVPDELNQFRAVLSRDFTSSDEEDETASGSGEAEDEQGEICGCASLVWESAAVADIKRRLDDTFYARFATVKAARPSSRRCQRFDGAESNRGAAPGAPDWGPSAPIPPAPPIAADSSPGHPAFVPPFDAESVTIHAGQSVFM</sequence>
<feature type="region of interest" description="Disordered" evidence="1">
    <location>
        <begin position="385"/>
        <end position="407"/>
    </location>
</feature>
<keyword evidence="2" id="KW-1185">Reference proteome</keyword>
<feature type="region of interest" description="Disordered" evidence="1">
    <location>
        <begin position="1"/>
        <end position="68"/>
    </location>
</feature>
<organism evidence="2 3">
    <name type="scientific">Macrostomum lignano</name>
    <dbReference type="NCBI Taxonomy" id="282301"/>
    <lineage>
        <taxon>Eukaryota</taxon>
        <taxon>Metazoa</taxon>
        <taxon>Spiralia</taxon>
        <taxon>Lophotrochozoa</taxon>
        <taxon>Platyhelminthes</taxon>
        <taxon>Rhabditophora</taxon>
        <taxon>Macrostomorpha</taxon>
        <taxon>Macrostomida</taxon>
        <taxon>Macrostomidae</taxon>
        <taxon>Macrostomum</taxon>
    </lineage>
</organism>
<dbReference type="AlphaFoldDB" id="A0A1I8FEN7"/>
<feature type="compositionally biased region" description="Basic and acidic residues" evidence="1">
    <location>
        <begin position="38"/>
        <end position="59"/>
    </location>
</feature>
<feature type="region of interest" description="Disordered" evidence="1">
    <location>
        <begin position="450"/>
        <end position="496"/>
    </location>
</feature>
<evidence type="ECO:0000313" key="2">
    <source>
        <dbReference type="Proteomes" id="UP000095280"/>
    </source>
</evidence>
<accession>A0A1I8FEN7</accession>
<evidence type="ECO:0000256" key="1">
    <source>
        <dbReference type="SAM" id="MobiDB-lite"/>
    </source>
</evidence>
<name>A0A1I8FEN7_9PLAT</name>
<reference evidence="3" key="1">
    <citation type="submission" date="2016-11" db="UniProtKB">
        <authorList>
            <consortium name="WormBaseParasite"/>
        </authorList>
    </citation>
    <scope>IDENTIFICATION</scope>
</reference>
<dbReference type="Proteomes" id="UP000095280">
    <property type="component" value="Unplaced"/>
</dbReference>
<dbReference type="WBParaSite" id="maker-unitig_30204-snap-gene-0.1-mRNA-1">
    <property type="protein sequence ID" value="maker-unitig_30204-snap-gene-0.1-mRNA-1"/>
    <property type="gene ID" value="maker-unitig_30204-snap-gene-0.1"/>
</dbReference>
<feature type="compositionally biased region" description="Acidic residues" evidence="1">
    <location>
        <begin position="390"/>
        <end position="407"/>
    </location>
</feature>